<dbReference type="FunFam" id="1.20.5.1160:FF:000001">
    <property type="entry name" value="Keratin type II"/>
    <property type="match status" value="1"/>
</dbReference>
<feature type="compositionally biased region" description="Low complexity" evidence="4">
    <location>
        <begin position="322"/>
        <end position="333"/>
    </location>
</feature>
<evidence type="ECO:0000259" key="5">
    <source>
        <dbReference type="PROSITE" id="PS51842"/>
    </source>
</evidence>
<dbReference type="PANTHER" id="PTHR23239">
    <property type="entry name" value="INTERMEDIATE FILAMENT"/>
    <property type="match status" value="1"/>
</dbReference>
<feature type="compositionally biased region" description="Basic and acidic residues" evidence="4">
    <location>
        <begin position="371"/>
        <end position="382"/>
    </location>
</feature>
<dbReference type="SMART" id="SM01391">
    <property type="entry name" value="Filament"/>
    <property type="match status" value="1"/>
</dbReference>
<keyword evidence="1" id="KW-0403">Intermediate filament</keyword>
<dbReference type="PROSITE" id="PS51842">
    <property type="entry name" value="IF_ROD_2"/>
    <property type="match status" value="1"/>
</dbReference>
<dbReference type="FunFam" id="1.20.5.170:FF:000097">
    <property type="entry name" value="Beaded filament structural protein 2"/>
    <property type="match status" value="1"/>
</dbReference>
<reference evidence="6" key="1">
    <citation type="submission" date="2020-03" db="EMBL/GenBank/DDBJ databases">
        <title>Studies in the Genomics of Life Span.</title>
        <authorList>
            <person name="Glass D."/>
        </authorList>
    </citation>
    <scope>NUCLEOTIDE SEQUENCE</scope>
    <source>
        <strain evidence="6">SUZIE</strain>
        <tissue evidence="6">Muscle</tissue>
    </source>
</reference>
<dbReference type="SUPFAM" id="SSF64593">
    <property type="entry name" value="Intermediate filament protein, coiled coil region"/>
    <property type="match status" value="1"/>
</dbReference>
<feature type="domain" description="IF rod" evidence="5">
    <location>
        <begin position="1"/>
        <end position="277"/>
    </location>
</feature>
<proteinExistence type="predicted"/>
<dbReference type="Proteomes" id="UP001166674">
    <property type="component" value="Unassembled WGS sequence"/>
</dbReference>
<evidence type="ECO:0000256" key="3">
    <source>
        <dbReference type="SAM" id="Coils"/>
    </source>
</evidence>
<accession>A0AA41MQI9</accession>
<name>A0AA41MQI9_SCICA</name>
<evidence type="ECO:0000256" key="4">
    <source>
        <dbReference type="SAM" id="MobiDB-lite"/>
    </source>
</evidence>
<dbReference type="PRINTS" id="PR01248">
    <property type="entry name" value="TYPE1KERATIN"/>
</dbReference>
<dbReference type="AlphaFoldDB" id="A0AA41MQI9"/>
<dbReference type="GO" id="GO:0005198">
    <property type="term" value="F:structural molecule activity"/>
    <property type="evidence" value="ECO:0007669"/>
    <property type="project" value="InterPro"/>
</dbReference>
<feature type="coiled-coil region" evidence="3">
    <location>
        <begin position="175"/>
        <end position="255"/>
    </location>
</feature>
<dbReference type="Pfam" id="PF00038">
    <property type="entry name" value="Filament"/>
    <property type="match status" value="1"/>
</dbReference>
<evidence type="ECO:0000256" key="2">
    <source>
        <dbReference type="ARBA" id="ARBA00023054"/>
    </source>
</evidence>
<feature type="region of interest" description="Disordered" evidence="4">
    <location>
        <begin position="270"/>
        <end position="382"/>
    </location>
</feature>
<dbReference type="Gene3D" id="1.20.5.1160">
    <property type="entry name" value="Vasodilator-stimulated phosphoprotein"/>
    <property type="match status" value="1"/>
</dbReference>
<dbReference type="EMBL" id="JAATJV010272900">
    <property type="protein sequence ID" value="MBZ3876303.1"/>
    <property type="molecule type" value="Genomic_DNA"/>
</dbReference>
<feature type="compositionally biased region" description="Polar residues" evidence="4">
    <location>
        <begin position="359"/>
        <end position="370"/>
    </location>
</feature>
<sequence>MTGPLPAPLRPPCPLLPVAALQAPVGEAVLENARLMLQTETIQAGADDFKERYENEQPFRKAAEEEISSLYKVIDEANLAKMDLESQIESLKEELGFLSRNYEEDVKVLYKQLAGSELEQMDVPMGTGLDDILETIRIQWERDVEKNRAEAGALLQAKQHTEVACVSQTQEEKLAAALRVELHNTSCQVQSLQAETESLRALKRGLENTLHDAKHWHDMELQNLGAVVGRLEAELSEIRTEAEQQQQERAHLLARKCQLQKDVASYHALLDREESGEKEEDDNEKREDPGDNWEEGGGGGGVEKSSGPWNKTAPVQAPPAPVVVTETPEPAMTSGVYRPPGARLTTTRKTPQGPPEIYSDTQFPSLQSTAKHVESRKDKEMEKNFEVVRHKNRGRDEVSKNQALKLQLDNQYAVLENQKSSHTQYN</sequence>
<dbReference type="Gene3D" id="1.20.5.170">
    <property type="match status" value="1"/>
</dbReference>
<dbReference type="InterPro" id="IPR002957">
    <property type="entry name" value="Keratin_I"/>
</dbReference>
<evidence type="ECO:0000313" key="7">
    <source>
        <dbReference type="Proteomes" id="UP001166674"/>
    </source>
</evidence>
<protein>
    <submittedName>
        <fullName evidence="6">Phakinin</fullName>
    </submittedName>
</protein>
<dbReference type="InterPro" id="IPR039008">
    <property type="entry name" value="IF_rod_dom"/>
</dbReference>
<keyword evidence="7" id="KW-1185">Reference proteome</keyword>
<dbReference type="PANTHER" id="PTHR23239:SF32">
    <property type="entry name" value="PHAKININ"/>
    <property type="match status" value="1"/>
</dbReference>
<evidence type="ECO:0000313" key="6">
    <source>
        <dbReference type="EMBL" id="MBZ3876303.1"/>
    </source>
</evidence>
<dbReference type="Gene3D" id="1.20.5.500">
    <property type="entry name" value="Single helix bin"/>
    <property type="match status" value="1"/>
</dbReference>
<evidence type="ECO:0000256" key="1">
    <source>
        <dbReference type="ARBA" id="ARBA00022754"/>
    </source>
</evidence>
<organism evidence="6 7">
    <name type="scientific">Sciurus carolinensis</name>
    <name type="common">Eastern gray squirrel</name>
    <dbReference type="NCBI Taxonomy" id="30640"/>
    <lineage>
        <taxon>Eukaryota</taxon>
        <taxon>Metazoa</taxon>
        <taxon>Chordata</taxon>
        <taxon>Craniata</taxon>
        <taxon>Vertebrata</taxon>
        <taxon>Euteleostomi</taxon>
        <taxon>Mammalia</taxon>
        <taxon>Eutheria</taxon>
        <taxon>Euarchontoglires</taxon>
        <taxon>Glires</taxon>
        <taxon>Rodentia</taxon>
        <taxon>Sciuromorpha</taxon>
        <taxon>Sciuridae</taxon>
        <taxon>Sciurinae</taxon>
        <taxon>Sciurini</taxon>
        <taxon>Sciurus</taxon>
    </lineage>
</organism>
<gene>
    <name evidence="6" type="ORF">SUZIE_137265</name>
</gene>
<feature type="coiled-coil region" evidence="3">
    <location>
        <begin position="60"/>
        <end position="101"/>
    </location>
</feature>
<comment type="caution">
    <text evidence="6">The sequence shown here is derived from an EMBL/GenBank/DDBJ whole genome shotgun (WGS) entry which is preliminary data.</text>
</comment>
<dbReference type="GO" id="GO:0045109">
    <property type="term" value="P:intermediate filament organization"/>
    <property type="evidence" value="ECO:0007669"/>
    <property type="project" value="TreeGrafter"/>
</dbReference>
<keyword evidence="2 3" id="KW-0175">Coiled coil</keyword>
<dbReference type="GO" id="GO:0005882">
    <property type="term" value="C:intermediate filament"/>
    <property type="evidence" value="ECO:0007669"/>
    <property type="project" value="UniProtKB-KW"/>
</dbReference>